<evidence type="ECO:0000256" key="3">
    <source>
        <dbReference type="ARBA" id="ARBA00022692"/>
    </source>
</evidence>
<evidence type="ECO:0000256" key="2">
    <source>
        <dbReference type="ARBA" id="ARBA00008096"/>
    </source>
</evidence>
<feature type="region of interest" description="Disordered" evidence="6">
    <location>
        <begin position="327"/>
        <end position="434"/>
    </location>
</feature>
<sequence>MASTLHRWVVCGGRVHQKQEKDHRGGGGSRMGQAASGSGKALSRAALFTATASTGGLGEKWGGFPAPKQPKHLKTNPEPPPPSKMLLLHLVSFLVGLLAIAFITLCLASGLLYLAEIIEENTQAAKRFGKQLIQLIILLHLAFYLADGLPLSLTLLGILSHCVYLSNFSRAWPSISLTSLSFLSSCALVILDHFAWFFYFADRVASHNHRPAPQAWLAHPPSHRRPDQLTLIDISTFFALCVWIVPFFLFLSLSASDNVLPNSIDLSLSQPIISAQPPTPTSKEAQDLLYHPSELHHLSGAIQLGTPRPPSMLKGMIQNCMKKTLPRGVSQSAGGAPGAGGRTSSRPNEGLIASPSCPASPAFTHHHHDPISPSVLLLGSSPPASPITRRLSPSRNTTTTSPRRAFSTHFNDHHHHHHHLLPQNSLVSPRHVSSGPAFHLASSLSISHSSDHRMPFDDSLLPSVSPTLH</sequence>
<dbReference type="GeneID" id="77806901"/>
<comment type="subcellular location">
    <subcellularLocation>
        <location evidence="1">Membrane</location>
        <topology evidence="1">Multi-pass membrane protein</topology>
    </subcellularLocation>
</comment>
<feature type="transmembrane region" description="Helical" evidence="7">
    <location>
        <begin position="179"/>
        <end position="201"/>
    </location>
</feature>
<evidence type="ECO:0000256" key="6">
    <source>
        <dbReference type="SAM" id="MobiDB-lite"/>
    </source>
</evidence>
<proteinExistence type="inferred from homology"/>
<evidence type="ECO:0000313" key="8">
    <source>
        <dbReference type="EMBL" id="WAQ81586.1"/>
    </source>
</evidence>
<feature type="region of interest" description="Disordered" evidence="6">
    <location>
        <begin position="449"/>
        <end position="469"/>
    </location>
</feature>
<feature type="compositionally biased region" description="Low complexity" evidence="6">
    <location>
        <begin position="371"/>
        <end position="404"/>
    </location>
</feature>
<reference evidence="8" key="1">
    <citation type="submission" date="2022-10" db="EMBL/GenBank/DDBJ databases">
        <title>Puccinia triticina Genome sequencing and assembly.</title>
        <authorList>
            <person name="Li C."/>
        </authorList>
    </citation>
    <scope>NUCLEOTIDE SEQUENCE</scope>
    <source>
        <strain evidence="8">Pt15</strain>
    </source>
</reference>
<accession>A0ABY7C8S9</accession>
<dbReference type="Proteomes" id="UP001164743">
    <property type="component" value="Chromosome 1A"/>
</dbReference>
<dbReference type="InterPro" id="IPR007277">
    <property type="entry name" value="Svp26/Tex261"/>
</dbReference>
<keyword evidence="4 7" id="KW-1133">Transmembrane helix</keyword>
<dbReference type="EMBL" id="CP110421">
    <property type="protein sequence ID" value="WAQ81586.1"/>
    <property type="molecule type" value="Genomic_DNA"/>
</dbReference>
<keyword evidence="5 7" id="KW-0472">Membrane</keyword>
<keyword evidence="3 7" id="KW-0812">Transmembrane</keyword>
<dbReference type="RefSeq" id="XP_053017141.1">
    <property type="nucleotide sequence ID" value="XM_053166006.1"/>
</dbReference>
<dbReference type="PANTHER" id="PTHR13144">
    <property type="entry name" value="TEX261 PROTEIN"/>
    <property type="match status" value="1"/>
</dbReference>
<evidence type="ECO:0000313" key="9">
    <source>
        <dbReference type="Proteomes" id="UP001164743"/>
    </source>
</evidence>
<name>A0ABY7C8S9_9BASI</name>
<feature type="region of interest" description="Disordered" evidence="6">
    <location>
        <begin position="15"/>
        <end position="36"/>
    </location>
</feature>
<dbReference type="Pfam" id="PF04148">
    <property type="entry name" value="Erv26"/>
    <property type="match status" value="1"/>
</dbReference>
<evidence type="ECO:0000256" key="7">
    <source>
        <dbReference type="SAM" id="Phobius"/>
    </source>
</evidence>
<evidence type="ECO:0000256" key="1">
    <source>
        <dbReference type="ARBA" id="ARBA00004141"/>
    </source>
</evidence>
<feature type="transmembrane region" description="Helical" evidence="7">
    <location>
        <begin position="86"/>
        <end position="114"/>
    </location>
</feature>
<evidence type="ECO:0000256" key="4">
    <source>
        <dbReference type="ARBA" id="ARBA00022989"/>
    </source>
</evidence>
<keyword evidence="9" id="KW-1185">Reference proteome</keyword>
<comment type="similarity">
    <text evidence="2">Belongs to the SVP26 family.</text>
</comment>
<evidence type="ECO:0000256" key="5">
    <source>
        <dbReference type="ARBA" id="ARBA00023136"/>
    </source>
</evidence>
<gene>
    <name evidence="8" type="ORF">PtA15_1A928</name>
</gene>
<feature type="transmembrane region" description="Helical" evidence="7">
    <location>
        <begin position="231"/>
        <end position="253"/>
    </location>
</feature>
<protein>
    <submittedName>
        <fullName evidence="8">Uncharacterized protein</fullName>
    </submittedName>
</protein>
<dbReference type="PANTHER" id="PTHR13144:SF0">
    <property type="entry name" value="PROTEIN TEX261"/>
    <property type="match status" value="1"/>
</dbReference>
<feature type="transmembrane region" description="Helical" evidence="7">
    <location>
        <begin position="135"/>
        <end position="159"/>
    </location>
</feature>
<organism evidence="8 9">
    <name type="scientific">Puccinia triticina</name>
    <dbReference type="NCBI Taxonomy" id="208348"/>
    <lineage>
        <taxon>Eukaryota</taxon>
        <taxon>Fungi</taxon>
        <taxon>Dikarya</taxon>
        <taxon>Basidiomycota</taxon>
        <taxon>Pucciniomycotina</taxon>
        <taxon>Pucciniomycetes</taxon>
        <taxon>Pucciniales</taxon>
        <taxon>Pucciniaceae</taxon>
        <taxon>Puccinia</taxon>
    </lineage>
</organism>